<evidence type="ECO:0000256" key="4">
    <source>
        <dbReference type="ARBA" id="ARBA00023163"/>
    </source>
</evidence>
<dbReference type="Pfam" id="PF03466">
    <property type="entry name" value="LysR_substrate"/>
    <property type="match status" value="1"/>
</dbReference>
<sequence>MAVSQAQLKAFHAVAVHGNFTRAAEALFLSQPAVSDQVRKLEERFGILLFHRNKRAVQLTDLGGRLLAITQRLFAAEGEAEELLSTSRALETGSLTLAVDSPVHLLGHIARFCERFPGIRVSLVTGNSDECLRRLQEYKADFALLGRVVEDDSLITQVLSSDPLVAFVAHSHPWATRDSIVLADLEDMPMVLRERGSMTRQILEEEMRRAGIAIRPAIEVEGREATFEMVAAGLGVGLVSAAEVGASANVHVLPIRDCLQRMTETLVCLREQGSRRIIETFFAIVRSNGG</sequence>
<keyword evidence="4" id="KW-0804">Transcription</keyword>
<dbReference type="AlphaFoldDB" id="A0A5J6QIW9"/>
<proteinExistence type="inferred from homology"/>
<dbReference type="Pfam" id="PF00126">
    <property type="entry name" value="HTH_1"/>
    <property type="match status" value="1"/>
</dbReference>
<evidence type="ECO:0000256" key="1">
    <source>
        <dbReference type="ARBA" id="ARBA00009437"/>
    </source>
</evidence>
<dbReference type="KEGG" id="plal:FXN65_03530"/>
<gene>
    <name evidence="6" type="ORF">FXN65_03530</name>
</gene>
<dbReference type="InterPro" id="IPR036388">
    <property type="entry name" value="WH-like_DNA-bd_sf"/>
</dbReference>
<protein>
    <submittedName>
        <fullName evidence="6">LysR family transcriptional regulator</fullName>
    </submittedName>
</protein>
<dbReference type="InterPro" id="IPR036390">
    <property type="entry name" value="WH_DNA-bd_sf"/>
</dbReference>
<dbReference type="PANTHER" id="PTHR30126:SF94">
    <property type="entry name" value="LYSR FAMILY TRANSCRIPTIONAL REGULATOR"/>
    <property type="match status" value="1"/>
</dbReference>
<dbReference type="Gene3D" id="1.10.10.10">
    <property type="entry name" value="Winged helix-like DNA-binding domain superfamily/Winged helix DNA-binding domain"/>
    <property type="match status" value="1"/>
</dbReference>
<accession>A0A5J6QIW9</accession>
<dbReference type="EMBL" id="CP043311">
    <property type="protein sequence ID" value="QEY61161.1"/>
    <property type="molecule type" value="Genomic_DNA"/>
</dbReference>
<keyword evidence="2" id="KW-0805">Transcription regulation</keyword>
<dbReference type="PANTHER" id="PTHR30126">
    <property type="entry name" value="HTH-TYPE TRANSCRIPTIONAL REGULATOR"/>
    <property type="match status" value="1"/>
</dbReference>
<feature type="domain" description="HTH lysR-type" evidence="5">
    <location>
        <begin position="3"/>
        <end position="60"/>
    </location>
</feature>
<evidence type="ECO:0000256" key="3">
    <source>
        <dbReference type="ARBA" id="ARBA00023125"/>
    </source>
</evidence>
<comment type="similarity">
    <text evidence="1">Belongs to the LysR transcriptional regulatory family.</text>
</comment>
<reference evidence="6 7" key="1">
    <citation type="submission" date="2019-08" db="EMBL/GenBank/DDBJ databases">
        <title>Whole-genome Sequencing of e-waste polymer degrading bacterium Pseudomonas sp. strain PE08.</title>
        <authorList>
            <person name="Kirdat K."/>
            <person name="Debbarma P."/>
            <person name="Narawade N."/>
            <person name="Suyal D."/>
            <person name="Thorat V."/>
            <person name="Shouche Y."/>
            <person name="Goel R."/>
            <person name="Yadav A."/>
        </authorList>
    </citation>
    <scope>NUCLEOTIDE SEQUENCE [LARGE SCALE GENOMIC DNA]</scope>
    <source>
        <strain evidence="6 7">PE08</strain>
    </source>
</reference>
<organism evidence="6 7">
    <name type="scientific">Metapseudomonas lalkuanensis</name>
    <dbReference type="NCBI Taxonomy" id="2604832"/>
    <lineage>
        <taxon>Bacteria</taxon>
        <taxon>Pseudomonadati</taxon>
        <taxon>Pseudomonadota</taxon>
        <taxon>Gammaproteobacteria</taxon>
        <taxon>Pseudomonadales</taxon>
        <taxon>Pseudomonadaceae</taxon>
        <taxon>Metapseudomonas</taxon>
    </lineage>
</organism>
<dbReference type="SUPFAM" id="SSF53850">
    <property type="entry name" value="Periplasmic binding protein-like II"/>
    <property type="match status" value="1"/>
</dbReference>
<dbReference type="SUPFAM" id="SSF46785">
    <property type="entry name" value="Winged helix' DNA-binding domain"/>
    <property type="match status" value="1"/>
</dbReference>
<dbReference type="InterPro" id="IPR000847">
    <property type="entry name" value="LysR_HTH_N"/>
</dbReference>
<dbReference type="NCBIfam" id="TIGR03339">
    <property type="entry name" value="phn_lysR"/>
    <property type="match status" value="1"/>
</dbReference>
<keyword evidence="3" id="KW-0238">DNA-binding</keyword>
<dbReference type="GO" id="GO:0000976">
    <property type="term" value="F:transcription cis-regulatory region binding"/>
    <property type="evidence" value="ECO:0007669"/>
    <property type="project" value="TreeGrafter"/>
</dbReference>
<evidence type="ECO:0000313" key="7">
    <source>
        <dbReference type="Proteomes" id="UP000327179"/>
    </source>
</evidence>
<dbReference type="PROSITE" id="PS50931">
    <property type="entry name" value="HTH_LYSR"/>
    <property type="match status" value="1"/>
</dbReference>
<dbReference type="CDD" id="cd05466">
    <property type="entry name" value="PBP2_LTTR_substrate"/>
    <property type="match status" value="1"/>
</dbReference>
<dbReference type="Proteomes" id="UP000327179">
    <property type="component" value="Chromosome"/>
</dbReference>
<dbReference type="GO" id="GO:0003700">
    <property type="term" value="F:DNA-binding transcription factor activity"/>
    <property type="evidence" value="ECO:0007669"/>
    <property type="project" value="InterPro"/>
</dbReference>
<keyword evidence="7" id="KW-1185">Reference proteome</keyword>
<dbReference type="InterPro" id="IPR017724">
    <property type="entry name" value="Tscrpt_reg_LysR"/>
</dbReference>
<dbReference type="FunFam" id="1.10.10.10:FF:000001">
    <property type="entry name" value="LysR family transcriptional regulator"/>
    <property type="match status" value="1"/>
</dbReference>
<evidence type="ECO:0000313" key="6">
    <source>
        <dbReference type="EMBL" id="QEY61161.1"/>
    </source>
</evidence>
<name>A0A5J6QIW9_9GAMM</name>
<evidence type="ECO:0000259" key="5">
    <source>
        <dbReference type="PROSITE" id="PS50931"/>
    </source>
</evidence>
<dbReference type="PRINTS" id="PR00039">
    <property type="entry name" value="HTHLYSR"/>
</dbReference>
<evidence type="ECO:0000256" key="2">
    <source>
        <dbReference type="ARBA" id="ARBA00023015"/>
    </source>
</evidence>
<dbReference type="InterPro" id="IPR005119">
    <property type="entry name" value="LysR_subst-bd"/>
</dbReference>
<dbReference type="RefSeq" id="WP_151131672.1">
    <property type="nucleotide sequence ID" value="NZ_CP043311.1"/>
</dbReference>
<dbReference type="Gene3D" id="3.40.190.290">
    <property type="match status" value="1"/>
</dbReference>